<protein>
    <submittedName>
        <fullName evidence="2">Uncharacterized protein</fullName>
    </submittedName>
</protein>
<feature type="region of interest" description="Disordered" evidence="1">
    <location>
        <begin position="1"/>
        <end position="20"/>
    </location>
</feature>
<accession>A0A8R7QSN9</accession>
<keyword evidence="3" id="KW-1185">Reference proteome</keyword>
<reference evidence="2" key="2">
    <citation type="submission" date="2018-03" db="EMBL/GenBank/DDBJ databases">
        <title>The Triticum urartu genome reveals the dynamic nature of wheat genome evolution.</title>
        <authorList>
            <person name="Ling H."/>
            <person name="Ma B."/>
            <person name="Shi X."/>
            <person name="Liu H."/>
            <person name="Dong L."/>
            <person name="Sun H."/>
            <person name="Cao Y."/>
            <person name="Gao Q."/>
            <person name="Zheng S."/>
            <person name="Li Y."/>
            <person name="Yu Y."/>
            <person name="Du H."/>
            <person name="Qi M."/>
            <person name="Li Y."/>
            <person name="Yu H."/>
            <person name="Cui Y."/>
            <person name="Wang N."/>
            <person name="Chen C."/>
            <person name="Wu H."/>
            <person name="Zhao Y."/>
            <person name="Zhang J."/>
            <person name="Li Y."/>
            <person name="Zhou W."/>
            <person name="Zhang B."/>
            <person name="Hu W."/>
            <person name="Eijk M."/>
            <person name="Tang J."/>
            <person name="Witsenboer H."/>
            <person name="Zhao S."/>
            <person name="Li Z."/>
            <person name="Zhang A."/>
            <person name="Wang D."/>
            <person name="Liang C."/>
        </authorList>
    </citation>
    <scope>NUCLEOTIDE SEQUENCE [LARGE SCALE GENOMIC DNA]</scope>
    <source>
        <strain evidence="2">cv. G1812</strain>
    </source>
</reference>
<proteinExistence type="predicted"/>
<evidence type="ECO:0000313" key="3">
    <source>
        <dbReference type="Proteomes" id="UP000015106"/>
    </source>
</evidence>
<evidence type="ECO:0000256" key="1">
    <source>
        <dbReference type="SAM" id="MobiDB-lite"/>
    </source>
</evidence>
<organism evidence="2 3">
    <name type="scientific">Triticum urartu</name>
    <name type="common">Red wild einkorn</name>
    <name type="synonym">Crithodium urartu</name>
    <dbReference type="NCBI Taxonomy" id="4572"/>
    <lineage>
        <taxon>Eukaryota</taxon>
        <taxon>Viridiplantae</taxon>
        <taxon>Streptophyta</taxon>
        <taxon>Embryophyta</taxon>
        <taxon>Tracheophyta</taxon>
        <taxon>Spermatophyta</taxon>
        <taxon>Magnoliopsida</taxon>
        <taxon>Liliopsida</taxon>
        <taxon>Poales</taxon>
        <taxon>Poaceae</taxon>
        <taxon>BOP clade</taxon>
        <taxon>Pooideae</taxon>
        <taxon>Triticodae</taxon>
        <taxon>Triticeae</taxon>
        <taxon>Triticinae</taxon>
        <taxon>Triticum</taxon>
    </lineage>
</organism>
<reference evidence="3" key="1">
    <citation type="journal article" date="2013" name="Nature">
        <title>Draft genome of the wheat A-genome progenitor Triticum urartu.</title>
        <authorList>
            <person name="Ling H.Q."/>
            <person name="Zhao S."/>
            <person name="Liu D."/>
            <person name="Wang J."/>
            <person name="Sun H."/>
            <person name="Zhang C."/>
            <person name="Fan H."/>
            <person name="Li D."/>
            <person name="Dong L."/>
            <person name="Tao Y."/>
            <person name="Gao C."/>
            <person name="Wu H."/>
            <person name="Li Y."/>
            <person name="Cui Y."/>
            <person name="Guo X."/>
            <person name="Zheng S."/>
            <person name="Wang B."/>
            <person name="Yu K."/>
            <person name="Liang Q."/>
            <person name="Yang W."/>
            <person name="Lou X."/>
            <person name="Chen J."/>
            <person name="Feng M."/>
            <person name="Jian J."/>
            <person name="Zhang X."/>
            <person name="Luo G."/>
            <person name="Jiang Y."/>
            <person name="Liu J."/>
            <person name="Wang Z."/>
            <person name="Sha Y."/>
            <person name="Zhang B."/>
            <person name="Wu H."/>
            <person name="Tang D."/>
            <person name="Shen Q."/>
            <person name="Xue P."/>
            <person name="Zou S."/>
            <person name="Wang X."/>
            <person name="Liu X."/>
            <person name="Wang F."/>
            <person name="Yang Y."/>
            <person name="An X."/>
            <person name="Dong Z."/>
            <person name="Zhang K."/>
            <person name="Zhang X."/>
            <person name="Luo M.C."/>
            <person name="Dvorak J."/>
            <person name="Tong Y."/>
            <person name="Wang J."/>
            <person name="Yang H."/>
            <person name="Li Z."/>
            <person name="Wang D."/>
            <person name="Zhang A."/>
            <person name="Wang J."/>
        </authorList>
    </citation>
    <scope>NUCLEOTIDE SEQUENCE</scope>
    <source>
        <strain evidence="3">cv. G1812</strain>
    </source>
</reference>
<gene>
    <name evidence="2" type="primary">LOC125513039</name>
</gene>
<name>A0A8R7QSN9_TRIUA</name>
<dbReference type="AlphaFoldDB" id="A0A8R7QSN9"/>
<dbReference type="EnsemblPlants" id="TuG1812G0600002074.01.T02">
    <property type="protein sequence ID" value="TuG1812G0600002074.01.T02.cds251949"/>
    <property type="gene ID" value="TuG1812G0600002074.01"/>
</dbReference>
<reference evidence="2" key="3">
    <citation type="submission" date="2022-06" db="UniProtKB">
        <authorList>
            <consortium name="EnsemblPlants"/>
        </authorList>
    </citation>
    <scope>IDENTIFICATION</scope>
</reference>
<sequence length="105" mass="12469">MHHISYMQVENSGKHPRTSSTKRCCLDRMFCMANPIRKLQANNEMSLVIISNFYPVTKMHKENQTLLANCHRSTESRTAWALAWERRLAARKDRRCRYVTVREKK</sequence>
<evidence type="ECO:0000313" key="2">
    <source>
        <dbReference type="EnsemblPlants" id="TuG1812G0600002074.01.T02.cds251949"/>
    </source>
</evidence>
<dbReference type="Proteomes" id="UP000015106">
    <property type="component" value="Chromosome 6"/>
</dbReference>
<dbReference type="Gramene" id="TuG1812G0600002074.01.T02">
    <property type="protein sequence ID" value="TuG1812G0600002074.01.T02.cds251949"/>
    <property type="gene ID" value="TuG1812G0600002074.01"/>
</dbReference>